<dbReference type="STRING" id="765257.A0A0C9YPN2"/>
<dbReference type="Proteomes" id="UP000054018">
    <property type="component" value="Unassembled WGS sequence"/>
</dbReference>
<organism evidence="1 2">
    <name type="scientific">Pisolithus microcarpus 441</name>
    <dbReference type="NCBI Taxonomy" id="765257"/>
    <lineage>
        <taxon>Eukaryota</taxon>
        <taxon>Fungi</taxon>
        <taxon>Dikarya</taxon>
        <taxon>Basidiomycota</taxon>
        <taxon>Agaricomycotina</taxon>
        <taxon>Agaricomycetes</taxon>
        <taxon>Agaricomycetidae</taxon>
        <taxon>Boletales</taxon>
        <taxon>Sclerodermatineae</taxon>
        <taxon>Pisolithaceae</taxon>
        <taxon>Pisolithus</taxon>
    </lineage>
</organism>
<accession>A0A0C9YPN2</accession>
<name>A0A0C9YPN2_9AGAM</name>
<dbReference type="OrthoDB" id="2994945at2759"/>
<dbReference type="HOGENOM" id="CLU_056788_9_3_1"/>
<reference evidence="1 2" key="1">
    <citation type="submission" date="2014-04" db="EMBL/GenBank/DDBJ databases">
        <authorList>
            <consortium name="DOE Joint Genome Institute"/>
            <person name="Kuo A."/>
            <person name="Kohler A."/>
            <person name="Costa M.D."/>
            <person name="Nagy L.G."/>
            <person name="Floudas D."/>
            <person name="Copeland A."/>
            <person name="Barry K.W."/>
            <person name="Cichocki N."/>
            <person name="Veneault-Fourrey C."/>
            <person name="LaButti K."/>
            <person name="Lindquist E.A."/>
            <person name="Lipzen A."/>
            <person name="Lundell T."/>
            <person name="Morin E."/>
            <person name="Murat C."/>
            <person name="Sun H."/>
            <person name="Tunlid A."/>
            <person name="Henrissat B."/>
            <person name="Grigoriev I.V."/>
            <person name="Hibbett D.S."/>
            <person name="Martin F."/>
            <person name="Nordberg H.P."/>
            <person name="Cantor M.N."/>
            <person name="Hua S.X."/>
        </authorList>
    </citation>
    <scope>NUCLEOTIDE SEQUENCE [LARGE SCALE GENOMIC DNA]</scope>
    <source>
        <strain evidence="1 2">441</strain>
    </source>
</reference>
<reference evidence="2" key="2">
    <citation type="submission" date="2015-01" db="EMBL/GenBank/DDBJ databases">
        <title>Evolutionary Origins and Diversification of the Mycorrhizal Mutualists.</title>
        <authorList>
            <consortium name="DOE Joint Genome Institute"/>
            <consortium name="Mycorrhizal Genomics Consortium"/>
            <person name="Kohler A."/>
            <person name="Kuo A."/>
            <person name="Nagy L.G."/>
            <person name="Floudas D."/>
            <person name="Copeland A."/>
            <person name="Barry K.W."/>
            <person name="Cichocki N."/>
            <person name="Veneault-Fourrey C."/>
            <person name="LaButti K."/>
            <person name="Lindquist E.A."/>
            <person name="Lipzen A."/>
            <person name="Lundell T."/>
            <person name="Morin E."/>
            <person name="Murat C."/>
            <person name="Riley R."/>
            <person name="Ohm R."/>
            <person name="Sun H."/>
            <person name="Tunlid A."/>
            <person name="Henrissat B."/>
            <person name="Grigoriev I.V."/>
            <person name="Hibbett D.S."/>
            <person name="Martin F."/>
        </authorList>
    </citation>
    <scope>NUCLEOTIDE SEQUENCE [LARGE SCALE GENOMIC DNA]</scope>
    <source>
        <strain evidence="2">441</strain>
    </source>
</reference>
<evidence type="ECO:0000313" key="2">
    <source>
        <dbReference type="Proteomes" id="UP000054018"/>
    </source>
</evidence>
<evidence type="ECO:0000313" key="1">
    <source>
        <dbReference type="EMBL" id="KIK18566.1"/>
    </source>
</evidence>
<keyword evidence="2" id="KW-1185">Reference proteome</keyword>
<dbReference type="EMBL" id="KN833802">
    <property type="protein sequence ID" value="KIK18566.1"/>
    <property type="molecule type" value="Genomic_DNA"/>
</dbReference>
<gene>
    <name evidence="1" type="ORF">PISMIDRAFT_109193</name>
</gene>
<proteinExistence type="predicted"/>
<protein>
    <submittedName>
        <fullName evidence="1">Uncharacterized protein</fullName>
    </submittedName>
</protein>
<feature type="non-terminal residue" evidence="1">
    <location>
        <position position="74"/>
    </location>
</feature>
<sequence>MYHKISPDVKVAAMHLYERNLLSLDELLNCVGFSPSTFWRTLKLWRGTGDVVKKTFGLPGRPRILHFDDVNYLI</sequence>
<dbReference type="AlphaFoldDB" id="A0A0C9YPN2"/>